<organism evidence="3 4">
    <name type="scientific">Trapa natans</name>
    <name type="common">Water chestnut</name>
    <dbReference type="NCBI Taxonomy" id="22666"/>
    <lineage>
        <taxon>Eukaryota</taxon>
        <taxon>Viridiplantae</taxon>
        <taxon>Streptophyta</taxon>
        <taxon>Embryophyta</taxon>
        <taxon>Tracheophyta</taxon>
        <taxon>Spermatophyta</taxon>
        <taxon>Magnoliopsida</taxon>
        <taxon>eudicotyledons</taxon>
        <taxon>Gunneridae</taxon>
        <taxon>Pentapetalae</taxon>
        <taxon>rosids</taxon>
        <taxon>malvids</taxon>
        <taxon>Myrtales</taxon>
        <taxon>Lythraceae</taxon>
        <taxon>Trapa</taxon>
    </lineage>
</organism>
<dbReference type="EMBL" id="JAXQNO010000007">
    <property type="protein sequence ID" value="KAK4794873.1"/>
    <property type="molecule type" value="Genomic_DNA"/>
</dbReference>
<dbReference type="PANTHER" id="PTHR33427">
    <property type="entry name" value="HNH ENDONUCLEASE"/>
    <property type="match status" value="1"/>
</dbReference>
<evidence type="ECO:0000256" key="2">
    <source>
        <dbReference type="SAM" id="MobiDB-lite"/>
    </source>
</evidence>
<keyword evidence="1" id="KW-0175">Coiled coil</keyword>
<evidence type="ECO:0000313" key="4">
    <source>
        <dbReference type="Proteomes" id="UP001346149"/>
    </source>
</evidence>
<feature type="coiled-coil region" evidence="1">
    <location>
        <begin position="387"/>
        <end position="421"/>
    </location>
</feature>
<keyword evidence="4" id="KW-1185">Reference proteome</keyword>
<evidence type="ECO:0000256" key="1">
    <source>
        <dbReference type="SAM" id="Coils"/>
    </source>
</evidence>
<protein>
    <submittedName>
        <fullName evidence="3">Uncharacterized protein</fullName>
    </submittedName>
</protein>
<reference evidence="3 4" key="1">
    <citation type="journal article" date="2023" name="Hortic Res">
        <title>Pangenome of water caltrop reveals structural variations and asymmetric subgenome divergence after allopolyploidization.</title>
        <authorList>
            <person name="Zhang X."/>
            <person name="Chen Y."/>
            <person name="Wang L."/>
            <person name="Yuan Y."/>
            <person name="Fang M."/>
            <person name="Shi L."/>
            <person name="Lu R."/>
            <person name="Comes H.P."/>
            <person name="Ma Y."/>
            <person name="Chen Y."/>
            <person name="Huang G."/>
            <person name="Zhou Y."/>
            <person name="Zheng Z."/>
            <person name="Qiu Y."/>
        </authorList>
    </citation>
    <scope>NUCLEOTIDE SEQUENCE [LARGE SCALE GENOMIC DNA]</scope>
    <source>
        <strain evidence="3">F231</strain>
    </source>
</reference>
<comment type="caution">
    <text evidence="3">The sequence shown here is derived from an EMBL/GenBank/DDBJ whole genome shotgun (WGS) entry which is preliminary data.</text>
</comment>
<dbReference type="PANTHER" id="PTHR33427:SF2">
    <property type="entry name" value="TRICHOHYALIN"/>
    <property type="match status" value="1"/>
</dbReference>
<gene>
    <name evidence="3" type="ORF">SAY86_012867</name>
</gene>
<evidence type="ECO:0000313" key="3">
    <source>
        <dbReference type="EMBL" id="KAK4794873.1"/>
    </source>
</evidence>
<proteinExistence type="predicted"/>
<dbReference type="AlphaFoldDB" id="A0AAN7MDJ7"/>
<feature type="region of interest" description="Disordered" evidence="2">
    <location>
        <begin position="580"/>
        <end position="611"/>
    </location>
</feature>
<feature type="compositionally biased region" description="Basic and acidic residues" evidence="2">
    <location>
        <begin position="600"/>
        <end position="611"/>
    </location>
</feature>
<sequence>MMDNRAFTEQEMEVNEHLGFPQAYASLCLGRSDMPYNLGPPFTFTPYALQSDEVLKVEDLELMFPIIDPKAKPTVKPKMFISLLWKQLDHLGNAGFDPAAIRVDPYGNVLYFHADSASPLAWDIDHWFPCSRGGLTVPSNMRILQWQACKRKHNNLEFLIPWWDLQLGVSVNQFLSIFASSNSDFRQRAFSFLFSDGENEEVNHSQSVNGHSFPNHFLEAKEKIGLAPAAIVVSVSRRQSPSREVSSSVLKSLDHNKQLWPHHAAIASRKVKLMKENENPDQGLNAYQAIVMARDSLKQKEEMKKLLTGIHENDNEVIQTKRKNEEDKLAIQDLELALIKRRRRAEKCRRLAEAQSSYRTILEKMIRDAMHQNVIYKEQVRLNQAAVNALMARLEAQKAICDASEKELRKVHKLKDEIEKQIRPDWEQARKRSRVNDDFLINEDEDGGQKSVLYLPGIKPRTPLHKELRTLIEEEQIRASLIRLAPPGTEPNGEGGDLQDEELKEIEAPDLGEINRMPSVLREQQEREDNVTRKLRGKENVEKWLQMLLDSTPDGAQTEPTSSDLILKCSGKLKENECEATKKEASVGIEPLPKPGSGRRKVEGKQARGKEKVFERSESARTFHRIPSSPSLILGMKKGVDCIRKKSVVFSDDERDENYASRRNFLSSPFTSIKKAIKM</sequence>
<dbReference type="Proteomes" id="UP001346149">
    <property type="component" value="Unassembled WGS sequence"/>
</dbReference>
<accession>A0AAN7MDJ7</accession>
<name>A0AAN7MDJ7_TRANT</name>